<evidence type="ECO:0000256" key="3">
    <source>
        <dbReference type="ARBA" id="ARBA00013308"/>
    </source>
</evidence>
<dbReference type="InterPro" id="IPR010994">
    <property type="entry name" value="RuvA_2-like"/>
</dbReference>
<dbReference type="PROSITE" id="PS01055">
    <property type="entry name" value="DNA_LIGASE_N1"/>
    <property type="match status" value="1"/>
</dbReference>
<keyword evidence="18" id="KW-1185">Reference proteome</keyword>
<dbReference type="PANTHER" id="PTHR23389:SF9">
    <property type="entry name" value="DNA LIGASE"/>
    <property type="match status" value="1"/>
</dbReference>
<dbReference type="InterPro" id="IPR041663">
    <property type="entry name" value="DisA/LigA_HHH"/>
</dbReference>
<feature type="binding site" evidence="14">
    <location>
        <position position="410"/>
    </location>
    <ligand>
        <name>Zn(2+)</name>
        <dbReference type="ChEBI" id="CHEBI:29105"/>
    </ligand>
</feature>
<dbReference type="HOGENOM" id="CLU_007764_2_1_10"/>
<evidence type="ECO:0000313" key="17">
    <source>
        <dbReference type="EMBL" id="ADR20820.1"/>
    </source>
</evidence>
<dbReference type="NCBIfam" id="NF005932">
    <property type="entry name" value="PRK07956.1"/>
    <property type="match status" value="1"/>
</dbReference>
<dbReference type="Gene3D" id="3.30.470.30">
    <property type="entry name" value="DNA ligase/mRNA capping enzyme"/>
    <property type="match status" value="1"/>
</dbReference>
<dbReference type="InterPro" id="IPR001679">
    <property type="entry name" value="DNA_ligase"/>
</dbReference>
<gene>
    <name evidence="14" type="primary">ligA</name>
    <name evidence="17" type="ordered locus">Ftrac_0818</name>
</gene>
<accession>E4TSK0</accession>
<comment type="function">
    <text evidence="1 14">DNA ligase that catalyzes the formation of phosphodiester linkages between 5'-phosphoryl and 3'-hydroxyl groups in double-stranded DNA using NAD as a coenzyme and as the energy source for the reaction. It is essential for DNA replication and repair of damaged DNA.</text>
</comment>
<keyword evidence="4 14" id="KW-0436">Ligase</keyword>
<dbReference type="InterPro" id="IPR001357">
    <property type="entry name" value="BRCT_dom"/>
</dbReference>
<comment type="catalytic activity">
    <reaction evidence="12 14 15">
        <text>NAD(+) + (deoxyribonucleotide)n-3'-hydroxyl + 5'-phospho-(deoxyribonucleotide)m = (deoxyribonucleotide)n+m + AMP + beta-nicotinamide D-nucleotide.</text>
        <dbReference type="EC" id="6.5.1.2"/>
    </reaction>
</comment>
<evidence type="ECO:0000256" key="15">
    <source>
        <dbReference type="RuleBase" id="RU000618"/>
    </source>
</evidence>
<dbReference type="HAMAP" id="MF_01588">
    <property type="entry name" value="DNA_ligase_A"/>
    <property type="match status" value="1"/>
</dbReference>
<feature type="domain" description="BRCT" evidence="16">
    <location>
        <begin position="591"/>
        <end position="671"/>
    </location>
</feature>
<dbReference type="Proteomes" id="UP000008720">
    <property type="component" value="Chromosome"/>
</dbReference>
<dbReference type="PROSITE" id="PS50172">
    <property type="entry name" value="BRCT"/>
    <property type="match status" value="1"/>
</dbReference>
<sequence length="671" mass="75694">MEKKAAEQKIQELSEKLHYYNYKYYQESVSEISDYEFDMMLKELIELEEKFPDLKTSDSPSQRVGGDITKNFETVEHKIPMLSLGNTYSKEELDDFDGRVKRGLGEESYEYFCELKFDGVAISLHYENGKLIRGVTRGDGSKGDDITNNAKTIRTIPLKVRGEQFPEYFEARGEVFLPREAFNEINREREENGEALLANPRNAASGTLKMQDSGVVAKRKLDCFLYSYAGEDLPIDSHEEGIKQLEKFGFNVSQTYKKCKNINEVFNFINEWEEKRHSLPVDTDGIVIKVNSLGQQEQLGFTAKSPRWAIAYKYKAESSTTILKEITYQVGRTGAVTPVANLEPVSLAGTTVKRASLHNANEIARLDLRVGDTVHVEKGGEIIPKITGVDLTKRDLGSNEVEYIQECPECGTELVRAEGEAVHYCPNKKGCPPQIKGSIEHYIQRKAADIDSMGERTIHLLYEKGLVKNVADLYDLKYEDVFELEGFKDLSTQNLLKGIEESKQIPFENILFGLGIRFVGKTVAEKLGAHFKNIDNLAKASFDELIEVPEIGERIAQSVVEYFHDEDNIKLIERLKSAGLQFEIQETVIEQKGNVLENKSLVVSGVFEHYGRDEIKEVIKQYGGKVVSAISGKVDILVAGENMGPAKLQKAEKLGVKIIDEVEFRSLIKEN</sequence>
<dbReference type="SMART" id="SM00292">
    <property type="entry name" value="BRCT"/>
    <property type="match status" value="1"/>
</dbReference>
<dbReference type="GO" id="GO:0003911">
    <property type="term" value="F:DNA ligase (NAD+) activity"/>
    <property type="evidence" value="ECO:0007669"/>
    <property type="project" value="UniProtKB-UniRule"/>
</dbReference>
<dbReference type="Pfam" id="PF00533">
    <property type="entry name" value="BRCT"/>
    <property type="match status" value="1"/>
</dbReference>
<dbReference type="SUPFAM" id="SSF47781">
    <property type="entry name" value="RuvA domain 2-like"/>
    <property type="match status" value="1"/>
</dbReference>
<name>E4TSK0_MARTH</name>
<dbReference type="InterPro" id="IPR004150">
    <property type="entry name" value="NAD_DNA_ligase_OB"/>
</dbReference>
<dbReference type="SUPFAM" id="SSF52113">
    <property type="entry name" value="BRCT domain"/>
    <property type="match status" value="1"/>
</dbReference>
<dbReference type="eggNOG" id="COG0272">
    <property type="taxonomic scope" value="Bacteria"/>
</dbReference>
<keyword evidence="10 14" id="KW-0520">NAD</keyword>
<keyword evidence="7 14" id="KW-0227">DNA damage</keyword>
<evidence type="ECO:0000256" key="1">
    <source>
        <dbReference type="ARBA" id="ARBA00004067"/>
    </source>
</evidence>
<dbReference type="RefSeq" id="WP_013452971.1">
    <property type="nucleotide sequence ID" value="NC_014759.1"/>
</dbReference>
<feature type="binding site" evidence="14">
    <location>
        <position position="174"/>
    </location>
    <ligand>
        <name>NAD(+)</name>
        <dbReference type="ChEBI" id="CHEBI:57540"/>
    </ligand>
</feature>
<dbReference type="PIRSF" id="PIRSF001604">
    <property type="entry name" value="LigA"/>
    <property type="match status" value="1"/>
</dbReference>
<reference evidence="17 18" key="1">
    <citation type="journal article" date="2011" name="Stand. Genomic Sci.">
        <title>Complete genome sequence of Marivirga tractuosa type strain (H-43).</title>
        <authorList>
            <person name="Pagani I."/>
            <person name="Chertkov O."/>
            <person name="Lapidus A."/>
            <person name="Lucas S."/>
            <person name="Del Rio T.G."/>
            <person name="Tice H."/>
            <person name="Copeland A."/>
            <person name="Cheng J.F."/>
            <person name="Nolan M."/>
            <person name="Saunders E."/>
            <person name="Pitluck S."/>
            <person name="Held B."/>
            <person name="Goodwin L."/>
            <person name="Liolios K."/>
            <person name="Ovchinikova G."/>
            <person name="Ivanova N."/>
            <person name="Mavromatis K."/>
            <person name="Pati A."/>
            <person name="Chen A."/>
            <person name="Palaniappan K."/>
            <person name="Land M."/>
            <person name="Hauser L."/>
            <person name="Jeffries C.D."/>
            <person name="Detter J.C."/>
            <person name="Han C."/>
            <person name="Tapia R."/>
            <person name="Ngatchou-Djao O.D."/>
            <person name="Rohde M."/>
            <person name="Goker M."/>
            <person name="Spring S."/>
            <person name="Sikorski J."/>
            <person name="Woyke T."/>
            <person name="Bristow J."/>
            <person name="Eisen J.A."/>
            <person name="Markowitz V."/>
            <person name="Hugenholtz P."/>
            <person name="Klenk H.P."/>
            <person name="Kyrpides N.C."/>
        </authorList>
    </citation>
    <scope>NUCLEOTIDE SEQUENCE [LARGE SCALE GENOMIC DNA]</scope>
    <source>
        <strain evidence="18">ATCC 23168 / DSM 4126 / NBRC 15989 / NCIMB 1408 / VKM B-1430 / H-43</strain>
    </source>
</reference>
<evidence type="ECO:0000256" key="13">
    <source>
        <dbReference type="ARBA" id="ARBA00060881"/>
    </source>
</evidence>
<feature type="binding site" evidence="14">
    <location>
        <position position="114"/>
    </location>
    <ligand>
        <name>NAD(+)</name>
        <dbReference type="ChEBI" id="CHEBI:57540"/>
    </ligand>
</feature>
<dbReference type="GO" id="GO:0005829">
    <property type="term" value="C:cytosol"/>
    <property type="evidence" value="ECO:0007669"/>
    <property type="project" value="TreeGrafter"/>
</dbReference>
<dbReference type="FunFam" id="1.10.150.20:FF:000006">
    <property type="entry name" value="DNA ligase"/>
    <property type="match status" value="1"/>
</dbReference>
<dbReference type="InterPro" id="IPR036420">
    <property type="entry name" value="BRCT_dom_sf"/>
</dbReference>
<dbReference type="InterPro" id="IPR018239">
    <property type="entry name" value="DNA_ligase_AS"/>
</dbReference>
<feature type="binding site" evidence="14">
    <location>
        <position position="137"/>
    </location>
    <ligand>
        <name>NAD(+)</name>
        <dbReference type="ChEBI" id="CHEBI:57540"/>
    </ligand>
</feature>
<dbReference type="Gene3D" id="6.20.10.30">
    <property type="match status" value="1"/>
</dbReference>
<keyword evidence="11 14" id="KW-0234">DNA repair</keyword>
<dbReference type="OrthoDB" id="9759736at2"/>
<dbReference type="Gene3D" id="1.10.150.20">
    <property type="entry name" value="5' to 3' exonuclease, C-terminal subdomain"/>
    <property type="match status" value="2"/>
</dbReference>
<evidence type="ECO:0000256" key="4">
    <source>
        <dbReference type="ARBA" id="ARBA00022598"/>
    </source>
</evidence>
<evidence type="ECO:0000256" key="8">
    <source>
        <dbReference type="ARBA" id="ARBA00022833"/>
    </source>
</evidence>
<dbReference type="InterPro" id="IPR013839">
    <property type="entry name" value="DNAligase_adenylation"/>
</dbReference>
<dbReference type="Gene3D" id="3.40.50.10190">
    <property type="entry name" value="BRCT domain"/>
    <property type="match status" value="1"/>
</dbReference>
<feature type="binding site" evidence="14">
    <location>
        <begin position="83"/>
        <end position="84"/>
    </location>
    <ligand>
        <name>NAD(+)</name>
        <dbReference type="ChEBI" id="CHEBI:57540"/>
    </ligand>
</feature>
<dbReference type="KEGG" id="mtt:Ftrac_0818"/>
<feature type="binding site" evidence="14">
    <location>
        <position position="407"/>
    </location>
    <ligand>
        <name>Zn(2+)</name>
        <dbReference type="ChEBI" id="CHEBI:29105"/>
    </ligand>
</feature>
<comment type="cofactor">
    <cofactor evidence="14">
        <name>Mg(2+)</name>
        <dbReference type="ChEBI" id="CHEBI:18420"/>
    </cofactor>
    <cofactor evidence="14">
        <name>Mn(2+)</name>
        <dbReference type="ChEBI" id="CHEBI:29035"/>
    </cofactor>
</comment>
<dbReference type="GO" id="GO:0006260">
    <property type="term" value="P:DNA replication"/>
    <property type="evidence" value="ECO:0007669"/>
    <property type="project" value="UniProtKB-KW"/>
</dbReference>
<dbReference type="SMART" id="SM00532">
    <property type="entry name" value="LIGANc"/>
    <property type="match status" value="1"/>
</dbReference>
<dbReference type="InterPro" id="IPR013840">
    <property type="entry name" value="DNAligase_N"/>
</dbReference>
<evidence type="ECO:0000256" key="10">
    <source>
        <dbReference type="ARBA" id="ARBA00023027"/>
    </source>
</evidence>
<feature type="binding site" evidence="14">
    <location>
        <position position="425"/>
    </location>
    <ligand>
        <name>Zn(2+)</name>
        <dbReference type="ChEBI" id="CHEBI:29105"/>
    </ligand>
</feature>
<dbReference type="STRING" id="643867.Ftrac_0818"/>
<dbReference type="PROSITE" id="PS01056">
    <property type="entry name" value="DNA_LIGASE_N2"/>
    <property type="match status" value="1"/>
</dbReference>
<evidence type="ECO:0000256" key="11">
    <source>
        <dbReference type="ARBA" id="ARBA00023204"/>
    </source>
</evidence>
<dbReference type="FunFam" id="2.40.50.140:FF:000012">
    <property type="entry name" value="DNA ligase"/>
    <property type="match status" value="1"/>
</dbReference>
<dbReference type="Pfam" id="PF03120">
    <property type="entry name" value="OB_DNA_ligase"/>
    <property type="match status" value="1"/>
</dbReference>
<dbReference type="EC" id="6.5.1.2" evidence="2 14"/>
<dbReference type="EMBL" id="CP002349">
    <property type="protein sequence ID" value="ADR20820.1"/>
    <property type="molecule type" value="Genomic_DNA"/>
</dbReference>
<keyword evidence="6 14" id="KW-0479">Metal-binding</keyword>
<dbReference type="FunFam" id="1.10.150.20:FF:000007">
    <property type="entry name" value="DNA ligase"/>
    <property type="match status" value="1"/>
</dbReference>
<protein>
    <recommendedName>
        <fullName evidence="3 14">DNA ligase</fullName>
        <ecNumber evidence="2 14">6.5.1.2</ecNumber>
    </recommendedName>
    <alternativeName>
        <fullName evidence="14">Polydeoxyribonucleotide synthase [NAD(+)]</fullName>
    </alternativeName>
</protein>
<dbReference type="InterPro" id="IPR012340">
    <property type="entry name" value="NA-bd_OB-fold"/>
</dbReference>
<dbReference type="CDD" id="cd00114">
    <property type="entry name" value="LIGANc"/>
    <property type="match status" value="1"/>
</dbReference>
<dbReference type="InterPro" id="IPR033136">
    <property type="entry name" value="DNA_ligase_CS"/>
</dbReference>
<dbReference type="GO" id="GO:0046872">
    <property type="term" value="F:metal ion binding"/>
    <property type="evidence" value="ECO:0007669"/>
    <property type="project" value="UniProtKB-KW"/>
</dbReference>
<evidence type="ECO:0000256" key="6">
    <source>
        <dbReference type="ARBA" id="ARBA00022723"/>
    </source>
</evidence>
<feature type="binding site" evidence="14">
    <location>
        <begin position="34"/>
        <end position="38"/>
    </location>
    <ligand>
        <name>NAD(+)</name>
        <dbReference type="ChEBI" id="CHEBI:57540"/>
    </ligand>
</feature>
<dbReference type="FunFam" id="3.30.470.30:FF:000001">
    <property type="entry name" value="DNA ligase"/>
    <property type="match status" value="1"/>
</dbReference>
<comment type="similarity">
    <text evidence="13 14">Belongs to the NAD-dependent DNA ligase family. LigA subfamily.</text>
</comment>
<feature type="binding site" evidence="14">
    <location>
        <position position="313"/>
    </location>
    <ligand>
        <name>NAD(+)</name>
        <dbReference type="ChEBI" id="CHEBI:57540"/>
    </ligand>
</feature>
<keyword evidence="14" id="KW-0464">Manganese</keyword>
<evidence type="ECO:0000256" key="9">
    <source>
        <dbReference type="ARBA" id="ARBA00022842"/>
    </source>
</evidence>
<evidence type="ECO:0000256" key="5">
    <source>
        <dbReference type="ARBA" id="ARBA00022705"/>
    </source>
</evidence>
<feature type="binding site" evidence="14">
    <location>
        <position position="289"/>
    </location>
    <ligand>
        <name>NAD(+)</name>
        <dbReference type="ChEBI" id="CHEBI:57540"/>
    </ligand>
</feature>
<keyword evidence="8 14" id="KW-0862">Zinc</keyword>
<dbReference type="Pfam" id="PF12826">
    <property type="entry name" value="HHH_2"/>
    <property type="match status" value="1"/>
</dbReference>
<evidence type="ECO:0000256" key="7">
    <source>
        <dbReference type="ARBA" id="ARBA00022763"/>
    </source>
</evidence>
<evidence type="ECO:0000256" key="2">
    <source>
        <dbReference type="ARBA" id="ARBA00012722"/>
    </source>
</evidence>
<evidence type="ECO:0000259" key="16">
    <source>
        <dbReference type="PROSITE" id="PS50172"/>
    </source>
</evidence>
<dbReference type="Pfam" id="PF01653">
    <property type="entry name" value="DNA_ligase_aden"/>
    <property type="match status" value="1"/>
</dbReference>
<keyword evidence="5 14" id="KW-0235">DNA replication</keyword>
<evidence type="ECO:0000256" key="14">
    <source>
        <dbReference type="HAMAP-Rule" id="MF_01588"/>
    </source>
</evidence>
<dbReference type="AlphaFoldDB" id="E4TSK0"/>
<dbReference type="Gene3D" id="1.10.287.610">
    <property type="entry name" value="Helix hairpin bin"/>
    <property type="match status" value="1"/>
</dbReference>
<evidence type="ECO:0000256" key="12">
    <source>
        <dbReference type="ARBA" id="ARBA00034005"/>
    </source>
</evidence>
<proteinExistence type="inferred from homology"/>
<dbReference type="SUPFAM" id="SSF50249">
    <property type="entry name" value="Nucleic acid-binding proteins"/>
    <property type="match status" value="1"/>
</dbReference>
<dbReference type="NCBIfam" id="TIGR00575">
    <property type="entry name" value="dnlj"/>
    <property type="match status" value="1"/>
</dbReference>
<dbReference type="GO" id="GO:0006281">
    <property type="term" value="P:DNA repair"/>
    <property type="evidence" value="ECO:0007669"/>
    <property type="project" value="UniProtKB-KW"/>
</dbReference>
<feature type="active site" description="N6-AMP-lysine intermediate" evidence="14">
    <location>
        <position position="116"/>
    </location>
</feature>
<dbReference type="Pfam" id="PF03119">
    <property type="entry name" value="DNA_ligase_ZBD"/>
    <property type="match status" value="1"/>
</dbReference>
<keyword evidence="9 14" id="KW-0460">Magnesium</keyword>
<evidence type="ECO:0000313" key="18">
    <source>
        <dbReference type="Proteomes" id="UP000008720"/>
    </source>
</evidence>
<dbReference type="PANTHER" id="PTHR23389">
    <property type="entry name" value="CHROMOSOME TRANSMISSION FIDELITY FACTOR 18"/>
    <property type="match status" value="1"/>
</dbReference>
<feature type="binding site" evidence="14">
    <location>
        <position position="431"/>
    </location>
    <ligand>
        <name>Zn(2+)</name>
        <dbReference type="ChEBI" id="CHEBI:29105"/>
    </ligand>
</feature>
<dbReference type="SUPFAM" id="SSF56091">
    <property type="entry name" value="DNA ligase/mRNA capping enzyme, catalytic domain"/>
    <property type="match status" value="1"/>
</dbReference>
<dbReference type="InterPro" id="IPR004149">
    <property type="entry name" value="Znf_DNAligase_C4"/>
</dbReference>
<organism evidence="17 18">
    <name type="scientific">Marivirga tractuosa (strain ATCC 23168 / DSM 4126 / NBRC 15989 / NCIMB 1408 / VKM B-1430 / H-43)</name>
    <name type="common">Microscilla tractuosa</name>
    <name type="synonym">Flexibacter tractuosus</name>
    <dbReference type="NCBI Taxonomy" id="643867"/>
    <lineage>
        <taxon>Bacteria</taxon>
        <taxon>Pseudomonadati</taxon>
        <taxon>Bacteroidota</taxon>
        <taxon>Cytophagia</taxon>
        <taxon>Cytophagales</taxon>
        <taxon>Marivirgaceae</taxon>
        <taxon>Marivirga</taxon>
    </lineage>
</organism>
<dbReference type="Gene3D" id="2.40.50.140">
    <property type="entry name" value="Nucleic acid-binding proteins"/>
    <property type="match status" value="1"/>
</dbReference>